<proteinExistence type="predicted"/>
<sequence length="302" mass="32255">MEAAAKCRPKVLVTNDDGIDGPGLRALVRVLVATDLYDIRVCAPYSEMSAASHSVFWPRPVAVSQVEIEGATAYAVKGTPVDCASLGISNALFSDPPDMVISGINKGINCGYHIVYSGTVAGAREAFLRGVPSLSISYDWVGGKTSVDDFKIGAQACIPIINALLTDMRNGTYHQGSFLNINLPADILHHKGYKVTKQGISTITVGWKVVSPTTHGGKDSSTTNMNVHSATGETMNKPSMPKEVFFNREATGYQICKEEDTDHAALQQGYITVTPLAALSNAEIGACAYYKDWMLHAVPAAL</sequence>
<gene>
    <name evidence="1" type="ORF">MRB53_005246</name>
</gene>
<reference evidence="1 2" key="1">
    <citation type="journal article" date="2022" name="Hortic Res">
        <title>A haplotype resolved chromosomal level avocado genome allows analysis of novel avocado genes.</title>
        <authorList>
            <person name="Nath O."/>
            <person name="Fletcher S.J."/>
            <person name="Hayward A."/>
            <person name="Shaw L.M."/>
            <person name="Masouleh A.K."/>
            <person name="Furtado A."/>
            <person name="Henry R.J."/>
            <person name="Mitter N."/>
        </authorList>
    </citation>
    <scope>NUCLEOTIDE SEQUENCE [LARGE SCALE GENOMIC DNA]</scope>
    <source>
        <strain evidence="2">cv. Hass</strain>
    </source>
</reference>
<protein>
    <submittedName>
        <fullName evidence="1">Uncharacterized protein</fullName>
    </submittedName>
</protein>
<dbReference type="Proteomes" id="UP001234297">
    <property type="component" value="Chromosome 2"/>
</dbReference>
<name>A0ACC2MDK3_PERAE</name>
<organism evidence="1 2">
    <name type="scientific">Persea americana</name>
    <name type="common">Avocado</name>
    <dbReference type="NCBI Taxonomy" id="3435"/>
    <lineage>
        <taxon>Eukaryota</taxon>
        <taxon>Viridiplantae</taxon>
        <taxon>Streptophyta</taxon>
        <taxon>Embryophyta</taxon>
        <taxon>Tracheophyta</taxon>
        <taxon>Spermatophyta</taxon>
        <taxon>Magnoliopsida</taxon>
        <taxon>Magnoliidae</taxon>
        <taxon>Laurales</taxon>
        <taxon>Lauraceae</taxon>
        <taxon>Persea</taxon>
    </lineage>
</organism>
<evidence type="ECO:0000313" key="2">
    <source>
        <dbReference type="Proteomes" id="UP001234297"/>
    </source>
</evidence>
<keyword evidence="2" id="KW-1185">Reference proteome</keyword>
<dbReference type="EMBL" id="CM056810">
    <property type="protein sequence ID" value="KAJ8643498.1"/>
    <property type="molecule type" value="Genomic_DNA"/>
</dbReference>
<evidence type="ECO:0000313" key="1">
    <source>
        <dbReference type="EMBL" id="KAJ8643498.1"/>
    </source>
</evidence>
<comment type="caution">
    <text evidence="1">The sequence shown here is derived from an EMBL/GenBank/DDBJ whole genome shotgun (WGS) entry which is preliminary data.</text>
</comment>
<accession>A0ACC2MDK3</accession>